<feature type="transmembrane region" description="Helical" evidence="1">
    <location>
        <begin position="49"/>
        <end position="69"/>
    </location>
</feature>
<keyword evidence="1" id="KW-0472">Membrane</keyword>
<protein>
    <submittedName>
        <fullName evidence="2">Uncharacterized protein</fullName>
    </submittedName>
</protein>
<keyword evidence="3" id="KW-1185">Reference proteome</keyword>
<sequence>MLEWMHRLAVWLARFRIALVTVAVSAALVGVFALFLLDSAQGDRLLFPALVLFTWSFLFVVFADAFARVPGPPDPSWGRWRRWRRKSVRGLYWLLAVGTIVMVLVAVHASQYIVREWLDDAPPSHQGHR</sequence>
<keyword evidence="1" id="KW-1133">Transmembrane helix</keyword>
<feature type="transmembrane region" description="Helical" evidence="1">
    <location>
        <begin position="90"/>
        <end position="114"/>
    </location>
</feature>
<comment type="caution">
    <text evidence="2">The sequence shown here is derived from an EMBL/GenBank/DDBJ whole genome shotgun (WGS) entry which is preliminary data.</text>
</comment>
<gene>
    <name evidence="2" type="ORF">ABC977_03230</name>
</gene>
<feature type="transmembrane region" description="Helical" evidence="1">
    <location>
        <begin position="12"/>
        <end position="37"/>
    </location>
</feature>
<evidence type="ECO:0000313" key="3">
    <source>
        <dbReference type="Proteomes" id="UP001564408"/>
    </source>
</evidence>
<name>A0ABV4BAQ8_9GAMM</name>
<dbReference type="EMBL" id="JBDKXB010000003">
    <property type="protein sequence ID" value="MEY6431416.1"/>
    <property type="molecule type" value="Genomic_DNA"/>
</dbReference>
<evidence type="ECO:0000313" key="2">
    <source>
        <dbReference type="EMBL" id="MEY6431416.1"/>
    </source>
</evidence>
<organism evidence="2 3">
    <name type="scientific">Thioalkalicoccus limnaeus</name>
    <dbReference type="NCBI Taxonomy" id="120681"/>
    <lineage>
        <taxon>Bacteria</taxon>
        <taxon>Pseudomonadati</taxon>
        <taxon>Pseudomonadota</taxon>
        <taxon>Gammaproteobacteria</taxon>
        <taxon>Chromatiales</taxon>
        <taxon>Chromatiaceae</taxon>
        <taxon>Thioalkalicoccus</taxon>
    </lineage>
</organism>
<proteinExistence type="predicted"/>
<accession>A0ABV4BAQ8</accession>
<keyword evidence="1" id="KW-0812">Transmembrane</keyword>
<reference evidence="2 3" key="1">
    <citation type="submission" date="2024-05" db="EMBL/GenBank/DDBJ databases">
        <title>Genome Sequence and Characterization of the New Strain Purple Sulfur Bacterium of Genus Thioalkalicoccus.</title>
        <authorList>
            <person name="Bryantseva I.A."/>
            <person name="Kyndt J.A."/>
            <person name="Imhoff J.F."/>
        </authorList>
    </citation>
    <scope>NUCLEOTIDE SEQUENCE [LARGE SCALE GENOMIC DNA]</scope>
    <source>
        <strain evidence="2 3">Um2</strain>
    </source>
</reference>
<evidence type="ECO:0000256" key="1">
    <source>
        <dbReference type="SAM" id="Phobius"/>
    </source>
</evidence>
<dbReference type="Proteomes" id="UP001564408">
    <property type="component" value="Unassembled WGS sequence"/>
</dbReference>